<organism evidence="2 3">
    <name type="scientific">Spodoptera exigua</name>
    <name type="common">Beet armyworm</name>
    <name type="synonym">Noctua fulgens</name>
    <dbReference type="NCBI Taxonomy" id="7107"/>
    <lineage>
        <taxon>Eukaryota</taxon>
        <taxon>Metazoa</taxon>
        <taxon>Ecdysozoa</taxon>
        <taxon>Arthropoda</taxon>
        <taxon>Hexapoda</taxon>
        <taxon>Insecta</taxon>
        <taxon>Pterygota</taxon>
        <taxon>Neoptera</taxon>
        <taxon>Endopterygota</taxon>
        <taxon>Lepidoptera</taxon>
        <taxon>Glossata</taxon>
        <taxon>Ditrysia</taxon>
        <taxon>Noctuoidea</taxon>
        <taxon>Noctuidae</taxon>
        <taxon>Amphipyrinae</taxon>
        <taxon>Spodoptera</taxon>
    </lineage>
</organism>
<proteinExistence type="predicted"/>
<evidence type="ECO:0000313" key="2">
    <source>
        <dbReference type="EMBL" id="KAF9415637.1"/>
    </source>
</evidence>
<dbReference type="AlphaFoldDB" id="A0A835GHJ4"/>
<reference evidence="2" key="1">
    <citation type="submission" date="2020-08" db="EMBL/GenBank/DDBJ databases">
        <title>Spodoptera exigua strain:BAW_Kor-Di-RS1 Genome sequencing and assembly.</title>
        <authorList>
            <person name="Kim J."/>
            <person name="Nam H.Y."/>
            <person name="Kwon M."/>
            <person name="Choi J.H."/>
            <person name="Cho S.R."/>
            <person name="Kim G.-H."/>
        </authorList>
    </citation>
    <scope>NUCLEOTIDE SEQUENCE</scope>
    <source>
        <strain evidence="2">BAW_Kor-Di-RS1</strain>
        <tissue evidence="2">Whole-body</tissue>
    </source>
</reference>
<dbReference type="EMBL" id="JACKWZ010000106">
    <property type="protein sequence ID" value="KAF9415637.1"/>
    <property type="molecule type" value="Genomic_DNA"/>
</dbReference>
<comment type="caution">
    <text evidence="2">The sequence shown here is derived from an EMBL/GenBank/DDBJ whole genome shotgun (WGS) entry which is preliminary data.</text>
</comment>
<dbReference type="Proteomes" id="UP000648187">
    <property type="component" value="Unassembled WGS sequence"/>
</dbReference>
<evidence type="ECO:0000313" key="3">
    <source>
        <dbReference type="Proteomes" id="UP000648187"/>
    </source>
</evidence>
<feature type="region of interest" description="Disordered" evidence="1">
    <location>
        <begin position="114"/>
        <end position="144"/>
    </location>
</feature>
<gene>
    <name evidence="2" type="ORF">HW555_006782</name>
</gene>
<accession>A0A835GHJ4</accession>
<keyword evidence="3" id="KW-1185">Reference proteome</keyword>
<feature type="compositionally biased region" description="Basic and acidic residues" evidence="1">
    <location>
        <begin position="57"/>
        <end position="69"/>
    </location>
</feature>
<protein>
    <submittedName>
        <fullName evidence="2">Uncharacterized protein</fullName>
    </submittedName>
</protein>
<name>A0A835GHJ4_SPOEX</name>
<feature type="region of interest" description="Disordered" evidence="1">
    <location>
        <begin position="37"/>
        <end position="69"/>
    </location>
</feature>
<feature type="compositionally biased region" description="Low complexity" evidence="1">
    <location>
        <begin position="122"/>
        <end position="134"/>
    </location>
</feature>
<sequence length="305" mass="34445">MRMLPTSMMDLDSKASAAVKLYSSLIRQMENNETIRGNVPTVRPASDSNYDLPPLLDNKETNQRQSDMNERNAVDEVLCVFYCAYEGLQLLLNACMPQVFELCTYFSEVTVNMGRHKRSRRSSSTSSSNSSSHSNVDNKKRYRRELRKSNQHIKVLEGLVKNLRKSQDNQGESSLESLRSSRPIVRYFGRNDFIPEFYPRSSAVPIEHWLRNLESISKIHGWDEPTLICNCTSKLRGYAKSISCELTDDVICQAIIGTLGNKLLEVGALSAGCHNTTSLLNYLASFMNTNDNSGNKPQEVAIRTQ</sequence>
<evidence type="ECO:0000256" key="1">
    <source>
        <dbReference type="SAM" id="MobiDB-lite"/>
    </source>
</evidence>